<reference evidence="2 5" key="3">
    <citation type="submission" date="2020-11" db="EMBL/GenBank/DDBJ databases">
        <authorList>
            <consortium name="Pathogen Informatics"/>
        </authorList>
    </citation>
    <scope>NUCLEOTIDE SEQUENCE [LARGE SCALE GENOMIC DNA]</scope>
    <source>
        <strain evidence="2 5">NCTC12218</strain>
    </source>
</reference>
<keyword evidence="4" id="KW-0808">Transferase</keyword>
<protein>
    <submittedName>
        <fullName evidence="3">GNAT family N-acetyltransferase</fullName>
    </submittedName>
    <submittedName>
        <fullName evidence="4">N-acetyltransferase GCN5</fullName>
        <ecNumber evidence="4">2.3.1.-</ecNumber>
    </submittedName>
</protein>
<organism evidence="4">
    <name type="scientific">Staphylococcus schleiferi</name>
    <dbReference type="NCBI Taxonomy" id="1295"/>
    <lineage>
        <taxon>Bacteria</taxon>
        <taxon>Bacillati</taxon>
        <taxon>Bacillota</taxon>
        <taxon>Bacilli</taxon>
        <taxon>Bacillales</taxon>
        <taxon>Staphylococcaceae</taxon>
        <taxon>Staphylococcus</taxon>
    </lineage>
</organism>
<sequence length="155" mass="17680">MLRHRTDLTKDIQTLMLTADPNLEKVKAVFEAGKCYEWVEGKTLIGIAVVHERDTKAEIMNLSVASQFEGQGYARKILDTLTKIYADEGYHYLSIGTGNSSLRQLKIYQKNGFRIVAIQHDYFIRQGYAPIYEEGIQCRDMLVLEKELISSSNIS</sequence>
<dbReference type="RefSeq" id="WP_016425631.1">
    <property type="nucleotide sequence ID" value="NZ_CABKRV010000002.1"/>
</dbReference>
<name>A0A7Z7QRI1_STASC</name>
<gene>
    <name evidence="4" type="primary">yvbK</name>
    <name evidence="3" type="ORF">C1O36_08980</name>
    <name evidence="4" type="ORF">NCTC12218_02452</name>
</gene>
<evidence type="ECO:0000313" key="6">
    <source>
        <dbReference type="Proteomes" id="UP000572988"/>
    </source>
</evidence>
<dbReference type="EMBL" id="POVK01000030">
    <property type="protein sequence ID" value="NHA34644.1"/>
    <property type="molecule type" value="Genomic_DNA"/>
</dbReference>
<dbReference type="GO" id="GO:0016747">
    <property type="term" value="F:acyltransferase activity, transferring groups other than amino-acyl groups"/>
    <property type="evidence" value="ECO:0007669"/>
    <property type="project" value="InterPro"/>
</dbReference>
<dbReference type="AlphaFoldDB" id="A0A7Z7QRI1"/>
<dbReference type="Proteomes" id="UP000264146">
    <property type="component" value="Chromosome"/>
</dbReference>
<reference evidence="4" key="2">
    <citation type="submission" date="2018-06" db="EMBL/GenBank/DDBJ databases">
        <authorList>
            <consortium name="Pathogen Informatics"/>
            <person name="Doyle S."/>
        </authorList>
    </citation>
    <scope>NUCLEOTIDE SEQUENCE [LARGE SCALE GENOMIC DNA]</scope>
    <source>
        <strain evidence="4">NCTC12218</strain>
    </source>
</reference>
<dbReference type="InterPro" id="IPR016181">
    <property type="entry name" value="Acyl_CoA_acyltransferase"/>
</dbReference>
<dbReference type="EMBL" id="UHEF01000001">
    <property type="protein sequence ID" value="SUM90403.1"/>
    <property type="molecule type" value="Genomic_DNA"/>
</dbReference>
<dbReference type="Gene3D" id="3.40.630.30">
    <property type="match status" value="1"/>
</dbReference>
<proteinExistence type="predicted"/>
<accession>A0A7Z7QRI1</accession>
<keyword evidence="4" id="KW-0012">Acyltransferase</keyword>
<evidence type="ECO:0000259" key="1">
    <source>
        <dbReference type="PROSITE" id="PS51186"/>
    </source>
</evidence>
<dbReference type="EMBL" id="LR962863">
    <property type="protein sequence ID" value="CAD7360750.1"/>
    <property type="molecule type" value="Genomic_DNA"/>
</dbReference>
<evidence type="ECO:0000313" key="5">
    <source>
        <dbReference type="Proteomes" id="UP000264146"/>
    </source>
</evidence>
<dbReference type="PROSITE" id="PS51186">
    <property type="entry name" value="GNAT"/>
    <property type="match status" value="1"/>
</dbReference>
<evidence type="ECO:0000313" key="4">
    <source>
        <dbReference type="EMBL" id="SUM90403.1"/>
    </source>
</evidence>
<dbReference type="SUPFAM" id="SSF55729">
    <property type="entry name" value="Acyl-CoA N-acyltransferases (Nat)"/>
    <property type="match status" value="1"/>
</dbReference>
<dbReference type="Proteomes" id="UP000572988">
    <property type="component" value="Unassembled WGS sequence"/>
</dbReference>
<dbReference type="CDD" id="cd04301">
    <property type="entry name" value="NAT_SF"/>
    <property type="match status" value="1"/>
</dbReference>
<evidence type="ECO:0000313" key="3">
    <source>
        <dbReference type="EMBL" id="NHA34644.1"/>
    </source>
</evidence>
<reference evidence="3 6" key="1">
    <citation type="submission" date="2018-01" db="EMBL/GenBank/DDBJ databases">
        <title>Complete genome sequence of Staphylococcus Scheliferi isolated from human.</title>
        <authorList>
            <person name="Abouelkhair M.A."/>
            <person name="Bemis D.A."/>
            <person name="Kania S.A."/>
        </authorList>
    </citation>
    <scope>NUCLEOTIDE SEQUENCE [LARGE SCALE GENOMIC DNA]</scope>
    <source>
        <strain evidence="3 6">ATCC 43808</strain>
    </source>
</reference>
<feature type="domain" description="N-acetyltransferase" evidence="1">
    <location>
        <begin position="1"/>
        <end position="149"/>
    </location>
</feature>
<dbReference type="InterPro" id="IPR000182">
    <property type="entry name" value="GNAT_dom"/>
</dbReference>
<evidence type="ECO:0000313" key="2">
    <source>
        <dbReference type="EMBL" id="CAD7360750.1"/>
    </source>
</evidence>
<dbReference type="EC" id="2.3.1.-" evidence="4"/>
<dbReference type="Pfam" id="PF00583">
    <property type="entry name" value="Acetyltransf_1"/>
    <property type="match status" value="1"/>
</dbReference>
<keyword evidence="6" id="KW-1185">Reference proteome</keyword>